<dbReference type="OMA" id="QRESWND"/>
<gene>
    <name evidence="3" type="ORF">HMPREF1120_08330</name>
</gene>
<dbReference type="GeneID" id="20312969"/>
<dbReference type="RefSeq" id="XP_009160826.1">
    <property type="nucleotide sequence ID" value="XM_009162578.1"/>
</dbReference>
<evidence type="ECO:0000313" key="3">
    <source>
        <dbReference type="EMBL" id="EHY60365.1"/>
    </source>
</evidence>
<accession>H6C8D8</accession>
<evidence type="ECO:0000313" key="4">
    <source>
        <dbReference type="Proteomes" id="UP000007304"/>
    </source>
</evidence>
<name>H6C8D8_EXODN</name>
<dbReference type="VEuPathDB" id="FungiDB:HMPREF1120_08330"/>
<dbReference type="InterPro" id="IPR000757">
    <property type="entry name" value="Beta-glucanase-like"/>
</dbReference>
<proteinExistence type="predicted"/>
<dbReference type="GO" id="GO:0005975">
    <property type="term" value="P:carbohydrate metabolic process"/>
    <property type="evidence" value="ECO:0007669"/>
    <property type="project" value="InterPro"/>
</dbReference>
<dbReference type="Pfam" id="PF00722">
    <property type="entry name" value="Glyco_hydro_16"/>
    <property type="match status" value="1"/>
</dbReference>
<protein>
    <recommendedName>
        <fullName evidence="2">GH16 domain-containing protein</fullName>
    </recommendedName>
</protein>
<dbReference type="PANTHER" id="PTHR38121">
    <property type="entry name" value="GH16 DOMAIN-CONTAINING PROTEIN"/>
    <property type="match status" value="1"/>
</dbReference>
<feature type="domain" description="GH16" evidence="2">
    <location>
        <begin position="48"/>
        <end position="309"/>
    </location>
</feature>
<sequence length="309" mass="34248">MSFKRTMKAFCARVVQRLKDQTPVQRECYTQTVAETKAAGTPPGPPSGHKPHNPPPPGPGKNVCGSSNRKSGDVRRDGGKWVVQGVGSFDNHATYTFDQDNFPAGLLRSNYTCRQQELMGPDQIPYNIRYDQDNVQVSKGVLTLTVPGRQDPDKDPDQAVSCAEVTTAEQNILYASVRTNAIFSQVPGTCHGLFFYKSDCQEIDIEYLTDSSSLSIVGPRQANPIWYTNQAVDPKSRPATRATGPAPSDCAAQVHEYRIDWTSQYTAFYIDGNLQQRFPLNVPSQPGPWVWNNWANGDKGAYFSNLFFA</sequence>
<dbReference type="InterPro" id="IPR013320">
    <property type="entry name" value="ConA-like_dom_sf"/>
</dbReference>
<dbReference type="OrthoDB" id="4388755at2759"/>
<organism evidence="3 4">
    <name type="scientific">Exophiala dermatitidis (strain ATCC 34100 / CBS 525.76 / NIH/UT8656)</name>
    <name type="common">Black yeast</name>
    <name type="synonym">Wangiella dermatitidis</name>
    <dbReference type="NCBI Taxonomy" id="858893"/>
    <lineage>
        <taxon>Eukaryota</taxon>
        <taxon>Fungi</taxon>
        <taxon>Dikarya</taxon>
        <taxon>Ascomycota</taxon>
        <taxon>Pezizomycotina</taxon>
        <taxon>Eurotiomycetes</taxon>
        <taxon>Chaetothyriomycetidae</taxon>
        <taxon>Chaetothyriales</taxon>
        <taxon>Herpotrichiellaceae</taxon>
        <taxon>Exophiala</taxon>
    </lineage>
</organism>
<dbReference type="EMBL" id="JH226136">
    <property type="protein sequence ID" value="EHY60365.1"/>
    <property type="molecule type" value="Genomic_DNA"/>
</dbReference>
<dbReference type="STRING" id="858893.H6C8D8"/>
<evidence type="ECO:0000256" key="1">
    <source>
        <dbReference type="SAM" id="MobiDB-lite"/>
    </source>
</evidence>
<dbReference type="PANTHER" id="PTHR38121:SF2">
    <property type="entry name" value="ACYLTRANSFERASE 3 DOMAIN-CONTAINING PROTEIN"/>
    <property type="match status" value="1"/>
</dbReference>
<dbReference type="PROSITE" id="PS51762">
    <property type="entry name" value="GH16_2"/>
    <property type="match status" value="1"/>
</dbReference>
<dbReference type="GO" id="GO:0004553">
    <property type="term" value="F:hydrolase activity, hydrolyzing O-glycosyl compounds"/>
    <property type="evidence" value="ECO:0007669"/>
    <property type="project" value="InterPro"/>
</dbReference>
<feature type="region of interest" description="Disordered" evidence="1">
    <location>
        <begin position="31"/>
        <end position="78"/>
    </location>
</feature>
<dbReference type="Gene3D" id="2.60.120.200">
    <property type="match status" value="1"/>
</dbReference>
<dbReference type="Proteomes" id="UP000007304">
    <property type="component" value="Unassembled WGS sequence"/>
</dbReference>
<dbReference type="InParanoid" id="H6C8D8"/>
<dbReference type="AlphaFoldDB" id="H6C8D8"/>
<dbReference type="eggNOG" id="ENOG502S57S">
    <property type="taxonomic scope" value="Eukaryota"/>
</dbReference>
<feature type="compositionally biased region" description="Pro residues" evidence="1">
    <location>
        <begin position="42"/>
        <end position="59"/>
    </location>
</feature>
<dbReference type="HOGENOM" id="CLU_040566_1_0_1"/>
<dbReference type="CDD" id="cd00413">
    <property type="entry name" value="Glyco_hydrolase_16"/>
    <property type="match status" value="1"/>
</dbReference>
<dbReference type="SUPFAM" id="SSF49899">
    <property type="entry name" value="Concanavalin A-like lectins/glucanases"/>
    <property type="match status" value="1"/>
</dbReference>
<reference evidence="3" key="1">
    <citation type="submission" date="2011-07" db="EMBL/GenBank/DDBJ databases">
        <title>The Genome Sequence of Exophiala (Wangiella) dermatitidis NIH/UT8656.</title>
        <authorList>
            <consortium name="The Broad Institute Genome Sequencing Platform"/>
            <person name="Cuomo C."/>
            <person name="Wang Z."/>
            <person name="Hunicke-Smith S."/>
            <person name="Szanislo P.J."/>
            <person name="Earl A."/>
            <person name="Young S.K."/>
            <person name="Zeng Q."/>
            <person name="Gargeya S."/>
            <person name="Fitzgerald M."/>
            <person name="Haas B."/>
            <person name="Abouelleil A."/>
            <person name="Alvarado L."/>
            <person name="Arachchi H.M."/>
            <person name="Berlin A."/>
            <person name="Brown A."/>
            <person name="Chapman S.B."/>
            <person name="Chen Z."/>
            <person name="Dunbar C."/>
            <person name="Freedman E."/>
            <person name="Gearin G."/>
            <person name="Gellesch M."/>
            <person name="Goldberg J."/>
            <person name="Griggs A."/>
            <person name="Gujja S."/>
            <person name="Heiman D."/>
            <person name="Howarth C."/>
            <person name="Larson L."/>
            <person name="Lui A."/>
            <person name="MacDonald P.J.P."/>
            <person name="Montmayeur A."/>
            <person name="Murphy C."/>
            <person name="Neiman D."/>
            <person name="Pearson M."/>
            <person name="Priest M."/>
            <person name="Roberts A."/>
            <person name="Saif S."/>
            <person name="Shea T."/>
            <person name="Shenoy N."/>
            <person name="Sisk P."/>
            <person name="Stolte C."/>
            <person name="Sykes S."/>
            <person name="Wortman J."/>
            <person name="Nusbaum C."/>
            <person name="Birren B."/>
        </authorList>
    </citation>
    <scope>NUCLEOTIDE SEQUENCE</scope>
    <source>
        <strain evidence="3">NIH/UT8656</strain>
    </source>
</reference>
<keyword evidence="4" id="KW-1185">Reference proteome</keyword>
<evidence type="ECO:0000259" key="2">
    <source>
        <dbReference type="PROSITE" id="PS51762"/>
    </source>
</evidence>